<proteinExistence type="predicted"/>
<evidence type="ECO:0000313" key="3">
    <source>
        <dbReference type="EMBL" id="RIX52168.1"/>
    </source>
</evidence>
<dbReference type="InterPro" id="IPR006652">
    <property type="entry name" value="Kelch_1"/>
</dbReference>
<evidence type="ECO:0000256" key="1">
    <source>
        <dbReference type="SAM" id="MobiDB-lite"/>
    </source>
</evidence>
<dbReference type="SMART" id="SM00612">
    <property type="entry name" value="Kelch"/>
    <property type="match status" value="4"/>
</dbReference>
<accession>A0A3A1UUE9</accession>
<feature type="region of interest" description="Disordered" evidence="1">
    <location>
        <begin position="2165"/>
        <end position="2190"/>
    </location>
</feature>
<dbReference type="NCBIfam" id="NF047446">
    <property type="entry name" value="barrel_OmpL47"/>
    <property type="match status" value="12"/>
</dbReference>
<organism evidence="3 4">
    <name type="scientific">Paenibacillus nanensis</name>
    <dbReference type="NCBI Taxonomy" id="393251"/>
    <lineage>
        <taxon>Bacteria</taxon>
        <taxon>Bacillati</taxon>
        <taxon>Bacillota</taxon>
        <taxon>Bacilli</taxon>
        <taxon>Bacillales</taxon>
        <taxon>Paenibacillaceae</taxon>
        <taxon>Paenibacillus</taxon>
    </lineage>
</organism>
<feature type="domain" description="SLH" evidence="2">
    <location>
        <begin position="2195"/>
        <end position="2258"/>
    </location>
</feature>
<dbReference type="InterPro" id="IPR011043">
    <property type="entry name" value="Gal_Oxase/kelch_b-propeller"/>
</dbReference>
<dbReference type="Gene3D" id="2.120.10.80">
    <property type="entry name" value="Kelch-type beta propeller"/>
    <property type="match status" value="2"/>
</dbReference>
<evidence type="ECO:0000313" key="4">
    <source>
        <dbReference type="Proteomes" id="UP000266482"/>
    </source>
</evidence>
<dbReference type="InterPro" id="IPR015915">
    <property type="entry name" value="Kelch-typ_b-propeller"/>
</dbReference>
<protein>
    <recommendedName>
        <fullName evidence="2">SLH domain-containing protein</fullName>
    </recommendedName>
</protein>
<name>A0A3A1UUE9_9BACL</name>
<feature type="compositionally biased region" description="Acidic residues" evidence="1">
    <location>
        <begin position="2170"/>
        <end position="2181"/>
    </location>
</feature>
<keyword evidence="4" id="KW-1185">Reference proteome</keyword>
<dbReference type="InterPro" id="IPR044016">
    <property type="entry name" value="Big_13"/>
</dbReference>
<feature type="domain" description="SLH" evidence="2">
    <location>
        <begin position="2262"/>
        <end position="2325"/>
    </location>
</feature>
<feature type="region of interest" description="Disordered" evidence="1">
    <location>
        <begin position="773"/>
        <end position="792"/>
    </location>
</feature>
<dbReference type="Pfam" id="PF12733">
    <property type="entry name" value="Cadherin-like"/>
    <property type="match status" value="1"/>
</dbReference>
<dbReference type="InterPro" id="IPR025883">
    <property type="entry name" value="Cadherin-like_domain"/>
</dbReference>
<comment type="caution">
    <text evidence="3">The sequence shown here is derived from an EMBL/GenBank/DDBJ whole genome shotgun (WGS) entry which is preliminary data.</text>
</comment>
<dbReference type="InterPro" id="IPR058094">
    <property type="entry name" value="Ig-like_OmpL47-like"/>
</dbReference>
<sequence>MRKIIPGLLLIVILSIFIPFGEDRRAYAAVTMTALPASANLPANAVLGAASPVMLGSQILFTGGQTGSTGYPSQSYMFNPANQTWSSHVPALQLAYHRQSMLSDSRVLVTGGHQFVNGIGYVYNNQPRIYSPFTNSWTNAAALPKNIVGNSQSTLTDGRVLIAGGADSVYSVYSSTLYSNAYIYDPGANEWNEVAPLPIGLYGAVQSTLNDGRVLVTGGQNSIVLTLRSFLYDPSSNTWTEAAHMPFDGGDVFSGHAQITLPNGKVLVMGKNYFYLYDPASNTWKMDSPNPTRLVNASLVALGGDVYVIGGYDETSAVANQTVYKLTFDFDPPTAPVISGVPSGWSTSDIEVAIVAGTDAGTGVNRTEFSLSGAMTQGWTTYDGSPIAVTATGQTTISARTVDNAGNISEVSTAVAKVDKTVPTSPSINRSTTSWSSTDVTFTLTGASDGSGSGIQRQEFSLLGATSLGWTTYTGTVTITAQGETTIQARSVDNVGHVSNIQSTVVFIDRTSPTVPAVTLSETNWSNADVTVTIAPGIDMGGAGVSRTEYRLSGATNSSWATYNGPIKISADGQTVIEARTVDRAGNISTSRTATAKVDKTQPTAPTVTHNAGVWTNAASVSVTVAAGSDATSGAARTEYSLSGATTRAWTAYAAPVAISAEGQTTVHARTIDNAGNVSSTGTSTVSIDRTAPSLPVITPNDSGWSATNLNVSITGADTGSGVMLIEYKLSGATTQNWRTYTVPINITNDGQTVVAARVVDRAGNVSSEALATQSIDKKAPDAPTLTPETTEWSPAASVKVTAAAGADTGGSGADRVEYSLSGATTLGWTDYSVPITITSEGTTTVIARTVDLAGNVGNTASTSVRLDRTKPAAPAVASSSADWTSSDVTMTVTGGSDALSGVKRTEYRLTGATTLDWTTYTGTVTISAEGSTVLEARVVDNAGNASPAVSASARVDRSKPAAPAISYDHSDEWVSAASVSVAVSEGADSGGSGVAKVEYSLSGATSVDWKTYESPILVTAEGETTVSARTVDSAGNRSSLATTVVKLDRTKPAAPSISGSATDWTPDDIEVDVTAGVDALSGTDKTEYRLSGAAEMDWTTYSEPFTIKAEGETTVTVRSIDLAGNLSETAEWTARIDRTAPEAPLILSPEDGVVTNDALPQLRGTAEKGSSIQLEWNGQPLPLVKADNDRGEWSYTPASALADGDYEITAIAVDSAGNESEEAASITLTVDTTPPGKPVILEPAPGAAINNPDLIVKGEAEPHAKVDLYLNEERTAVATTTVKEDGTWTITYDKPLDDGVYVWKAIATDAAGNASPASDTVSWTLDTEAPEAPAIASSSADWTSSDVTMTVTGGSDALSGVKRTEYRLTGATALDWTTYTGTVTISAEGSTTLEARVVDNAGNASPAVSASARIDRSKPAAPAISYDHSDEWVSAASVSVAVSEGADSGGSGVAKVEYSLSGATSVDWKTYESPILVTAEGETTVSARTVDSAGNRSSLATTVVKLDRTKPAAPSINGSATDWTPDDIEVDVTAGVDALSGTDKTEYRLSGAAEMDWTTYSEPFTIKAEGETTVTVRSIDLAGNLSETAEWTARIDRTAPEAPLILSPEDGVVTNDALPQLRGTAEKGSTIQLEWNGQLLPLVKADDDRGEWSYTPASALADGVYEITAIAVDSAGNESEEAASITLTVDTTPPGKPVILEPAPGAAINNPVLVVKGEAEPHAKVDLYLDEERTAVETTTAKEDGTWAITYDKPLDDGVYVWKAIATDAAGNASPASGTVSWTLDTEAPEEPAITSPVGDTVTNDNRAIFTGTAEKGSVVTLLLDGRDDDIEVNVDEDGLWSYSPTSALHDGPHTLQAFATDTAGNAGASSDTVAWTIDTLAPETPIIEAPIEGAHVPTAKPAWSGRAEAGSIISFILDGSKLAEAAAGDNGEWTYVPAEPIADGTHTLAVLSKDAAGNESEQSEMVSFTIDTAKPAIPTVSQPTEGSVTNQRKPVISGISEPGASISIYLDGEHAGDVEADMNGQWSFTPAAELAIGEHAVRALATDLAGNASNRSAEQTFQVVSDNARLGLLELKDVPLGEEFDGATMDYTATAPYFQSSISIAAEPEDAKATIRILQEGTVIDNPVTLSVGTQTFAIEVTAQDGTTVLVYTLKVTRMPFPYVPPAEPEETEDPEEETEKPSAPLVCEPTGAAPRTFGDLAGHWAEGIVTKASGCGIVSGYEDGNFRPDAKLTRAQFIVMLINALAADNMEPGGARTEAHSFADAGHIPAWAADAIAKAVELGIISGYDDGTFRPDAPVTRAEMVTMAARAAGLAPLPSSGSRPFADHDAIPEWAQGFIAAAKELGYVQGKSDNSFAPLAGSTRAEAVALLLRMSEPIA</sequence>
<dbReference type="PANTHER" id="PTHR45632">
    <property type="entry name" value="LD33804P"/>
    <property type="match status" value="1"/>
</dbReference>
<dbReference type="PANTHER" id="PTHR45632:SF5">
    <property type="entry name" value="KELCH-LIKE PROTEIN 22"/>
    <property type="match status" value="1"/>
</dbReference>
<dbReference type="Proteomes" id="UP000266482">
    <property type="component" value="Unassembled WGS sequence"/>
</dbReference>
<evidence type="ECO:0000259" key="2">
    <source>
        <dbReference type="PROSITE" id="PS51272"/>
    </source>
</evidence>
<feature type="domain" description="SLH" evidence="2">
    <location>
        <begin position="2328"/>
        <end position="2382"/>
    </location>
</feature>
<dbReference type="Pfam" id="PF00395">
    <property type="entry name" value="SLH"/>
    <property type="match status" value="3"/>
</dbReference>
<dbReference type="InterPro" id="IPR013783">
    <property type="entry name" value="Ig-like_fold"/>
</dbReference>
<dbReference type="NCBIfam" id="NF033510">
    <property type="entry name" value="Ca_tandemer"/>
    <property type="match status" value="7"/>
</dbReference>
<dbReference type="EMBL" id="QXQA01000008">
    <property type="protein sequence ID" value="RIX52168.1"/>
    <property type="molecule type" value="Genomic_DNA"/>
</dbReference>
<dbReference type="Pfam" id="PF19077">
    <property type="entry name" value="Big_13"/>
    <property type="match status" value="7"/>
</dbReference>
<dbReference type="SUPFAM" id="SSF50965">
    <property type="entry name" value="Galactose oxidase, central domain"/>
    <property type="match status" value="1"/>
</dbReference>
<dbReference type="InterPro" id="IPR001119">
    <property type="entry name" value="SLH_dom"/>
</dbReference>
<dbReference type="RefSeq" id="WP_119600400.1">
    <property type="nucleotide sequence ID" value="NZ_QXQA01000008.1"/>
</dbReference>
<reference evidence="3 4" key="1">
    <citation type="submission" date="2018-09" db="EMBL/GenBank/DDBJ databases">
        <title>Paenibacillus aracenensis nov. sp. isolated from a cave in southern Spain.</title>
        <authorList>
            <person name="Jurado V."/>
            <person name="Gutierrez-Patricio S."/>
            <person name="Gonzalez-Pimentel J.L."/>
            <person name="Miller A.Z."/>
            <person name="Laiz L."/>
            <person name="Saiz-Jimenez C."/>
        </authorList>
    </citation>
    <scope>NUCLEOTIDE SEQUENCE [LARGE SCALE GENOMIC DNA]</scope>
    <source>
        <strain evidence="3 4">DSM 22867</strain>
    </source>
</reference>
<dbReference type="PROSITE" id="PS51272">
    <property type="entry name" value="SLH"/>
    <property type="match status" value="3"/>
</dbReference>
<dbReference type="Gene3D" id="2.60.40.10">
    <property type="entry name" value="Immunoglobulins"/>
    <property type="match status" value="5"/>
</dbReference>
<dbReference type="Gene3D" id="2.60.40.1800">
    <property type="match status" value="3"/>
</dbReference>
<gene>
    <name evidence="3" type="ORF">D3P08_14455</name>
</gene>
<dbReference type="OrthoDB" id="2479526at2"/>